<reference evidence="4 5" key="1">
    <citation type="submission" date="2019-03" db="EMBL/GenBank/DDBJ databases">
        <title>Genomic Encyclopedia of Type Strains, Phase IV (KMG-IV): sequencing the most valuable type-strain genomes for metagenomic binning, comparative biology and taxonomic classification.</title>
        <authorList>
            <person name="Goeker M."/>
        </authorList>
    </citation>
    <scope>NUCLEOTIDE SEQUENCE [LARGE SCALE GENOMIC DNA]</scope>
    <source>
        <strain evidence="4 5">JA181</strain>
    </source>
</reference>
<dbReference type="InterPro" id="IPR050832">
    <property type="entry name" value="Bact_Acetyltransf"/>
</dbReference>
<gene>
    <name evidence="4" type="ORF">EV657_11172</name>
</gene>
<keyword evidence="1 4" id="KW-0808">Transferase</keyword>
<protein>
    <submittedName>
        <fullName evidence="4">Putative acetyltransferase</fullName>
    </submittedName>
</protein>
<organism evidence="4 5">
    <name type="scientific">Rhodovulum visakhapatnamense</name>
    <dbReference type="NCBI Taxonomy" id="364297"/>
    <lineage>
        <taxon>Bacteria</taxon>
        <taxon>Pseudomonadati</taxon>
        <taxon>Pseudomonadota</taxon>
        <taxon>Alphaproteobacteria</taxon>
        <taxon>Rhodobacterales</taxon>
        <taxon>Paracoccaceae</taxon>
        <taxon>Rhodovulum</taxon>
    </lineage>
</organism>
<dbReference type="Proteomes" id="UP000295484">
    <property type="component" value="Unassembled WGS sequence"/>
</dbReference>
<dbReference type="InterPro" id="IPR016181">
    <property type="entry name" value="Acyl_CoA_acyltransferase"/>
</dbReference>
<dbReference type="AlphaFoldDB" id="A0A4R8FWH8"/>
<sequence>MALRIALADLCDPAIRGLLATHAAFCAATSPPESCHFLPLEGLDVPEVTVWAAWDGPELAGIGALKALSPEAGEIKSMHTAAAHRGQGVGAALLAAIQTEARARGYLSLWLETGATAPFAAARALYERQGFHPCGPFGAYRLDPHSAYYTKSLAPKSVTPMEARA</sequence>
<dbReference type="InterPro" id="IPR000182">
    <property type="entry name" value="GNAT_dom"/>
</dbReference>
<evidence type="ECO:0000256" key="1">
    <source>
        <dbReference type="ARBA" id="ARBA00022679"/>
    </source>
</evidence>
<dbReference type="PANTHER" id="PTHR43877:SF5">
    <property type="entry name" value="BLL8307 PROTEIN"/>
    <property type="match status" value="1"/>
</dbReference>
<accession>A0A4R8FWH8</accession>
<dbReference type="PROSITE" id="PS51186">
    <property type="entry name" value="GNAT"/>
    <property type="match status" value="1"/>
</dbReference>
<dbReference type="Pfam" id="PF00583">
    <property type="entry name" value="Acetyltransf_1"/>
    <property type="match status" value="1"/>
</dbReference>
<keyword evidence="2" id="KW-0012">Acyltransferase</keyword>
<evidence type="ECO:0000259" key="3">
    <source>
        <dbReference type="PROSITE" id="PS51186"/>
    </source>
</evidence>
<evidence type="ECO:0000256" key="2">
    <source>
        <dbReference type="ARBA" id="ARBA00023315"/>
    </source>
</evidence>
<dbReference type="EMBL" id="SOEB01000011">
    <property type="protein sequence ID" value="TDX28555.1"/>
    <property type="molecule type" value="Genomic_DNA"/>
</dbReference>
<comment type="caution">
    <text evidence="4">The sequence shown here is derived from an EMBL/GenBank/DDBJ whole genome shotgun (WGS) entry which is preliminary data.</text>
</comment>
<dbReference type="GO" id="GO:0016747">
    <property type="term" value="F:acyltransferase activity, transferring groups other than amino-acyl groups"/>
    <property type="evidence" value="ECO:0007669"/>
    <property type="project" value="InterPro"/>
</dbReference>
<dbReference type="RefSeq" id="WP_113670512.1">
    <property type="nucleotide sequence ID" value="NZ_SOEB01000011.1"/>
</dbReference>
<dbReference type="PANTHER" id="PTHR43877">
    <property type="entry name" value="AMINOALKYLPHOSPHONATE N-ACETYLTRANSFERASE-RELATED-RELATED"/>
    <property type="match status" value="1"/>
</dbReference>
<evidence type="ECO:0000313" key="4">
    <source>
        <dbReference type="EMBL" id="TDX28555.1"/>
    </source>
</evidence>
<name>A0A4R8FWH8_9RHOB</name>
<dbReference type="SUPFAM" id="SSF55729">
    <property type="entry name" value="Acyl-CoA N-acyltransferases (Nat)"/>
    <property type="match status" value="1"/>
</dbReference>
<feature type="domain" description="N-acetyltransferase" evidence="3">
    <location>
        <begin position="1"/>
        <end position="154"/>
    </location>
</feature>
<evidence type="ECO:0000313" key="5">
    <source>
        <dbReference type="Proteomes" id="UP000295484"/>
    </source>
</evidence>
<proteinExistence type="predicted"/>
<dbReference type="Gene3D" id="3.40.630.30">
    <property type="match status" value="1"/>
</dbReference>
<dbReference type="CDD" id="cd04301">
    <property type="entry name" value="NAT_SF"/>
    <property type="match status" value="1"/>
</dbReference>